<dbReference type="Proteomes" id="UP000179734">
    <property type="component" value="Unassembled WGS sequence"/>
</dbReference>
<evidence type="ECO:0000256" key="3">
    <source>
        <dbReference type="PIRSR" id="PIRSR603542-2"/>
    </source>
</evidence>
<evidence type="ECO:0000259" key="4">
    <source>
        <dbReference type="Pfam" id="PF01648"/>
    </source>
</evidence>
<dbReference type="EC" id="2.7.8.7" evidence="7"/>
<reference evidence="7" key="3">
    <citation type="submission" date="2018-01" db="EMBL/GenBank/DDBJ databases">
        <authorList>
            <person name="Gaut B.S."/>
            <person name="Morton B.R."/>
            <person name="Clegg M.T."/>
            <person name="Duvall M.R."/>
        </authorList>
    </citation>
    <scope>NUCLEOTIDE SEQUENCE</scope>
    <source>
        <strain evidence="7">ATCC BAA-2683</strain>
    </source>
</reference>
<dbReference type="InterPro" id="IPR037143">
    <property type="entry name" value="4-PPantetheinyl_Trfase_dom_sf"/>
</dbReference>
<dbReference type="AlphaFoldDB" id="A0A1S1NEC9"/>
<dbReference type="InterPro" id="IPR008278">
    <property type="entry name" value="4-PPantetheinyl_Trfase_dom"/>
</dbReference>
<dbReference type="Proteomes" id="UP000238296">
    <property type="component" value="Unassembled WGS sequence"/>
</dbReference>
<feature type="binding site" evidence="2">
    <location>
        <position position="158"/>
    </location>
    <ligand>
        <name>CoA</name>
        <dbReference type="ChEBI" id="CHEBI:57287"/>
    </ligand>
</feature>
<feature type="binding site" evidence="2">
    <location>
        <position position="168"/>
    </location>
    <ligand>
        <name>CoA</name>
        <dbReference type="ChEBI" id="CHEBI:57287"/>
    </ligand>
</feature>
<reference evidence="6 8" key="1">
    <citation type="submission" date="2016-10" db="EMBL/GenBank/DDBJ databases">
        <title>Genome sequence of Mycobacterium talmonii.</title>
        <authorList>
            <person name="Greninger A.L."/>
            <person name="Elliott B."/>
            <person name="Vasireddy S."/>
            <person name="Vasireddy R."/>
        </authorList>
    </citation>
    <scope>NUCLEOTIDE SEQUENCE [LARGE SCALE GENOMIC DNA]</scope>
    <source>
        <strain evidence="6">MO-5499</strain>
        <strain evidence="8">NE-TNMC-100812</strain>
    </source>
</reference>
<dbReference type="GO" id="GO:0009239">
    <property type="term" value="P:enterobactin biosynthetic process"/>
    <property type="evidence" value="ECO:0007669"/>
    <property type="project" value="InterPro"/>
</dbReference>
<feature type="binding site" evidence="3">
    <location>
        <position position="114"/>
    </location>
    <ligand>
        <name>Mg(2+)</name>
        <dbReference type="ChEBI" id="CHEBI:18420"/>
    </ligand>
</feature>
<feature type="binding site" evidence="2">
    <location>
        <position position="112"/>
    </location>
    <ligand>
        <name>CoA</name>
        <dbReference type="ChEBI" id="CHEBI:57287"/>
    </ligand>
</feature>
<gene>
    <name evidence="7" type="primary">npt</name>
    <name evidence="6" type="ORF">BKN37_11945</name>
    <name evidence="7" type="ORF">C1Y40_02638</name>
</gene>
<feature type="binding site" evidence="2">
    <location>
        <begin position="90"/>
        <end position="91"/>
    </location>
    <ligand>
        <name>CoA</name>
        <dbReference type="ChEBI" id="CHEBI:57287"/>
    </ligand>
</feature>
<evidence type="ECO:0000313" key="8">
    <source>
        <dbReference type="Proteomes" id="UP000179734"/>
    </source>
</evidence>
<evidence type="ECO:0000313" key="7">
    <source>
        <dbReference type="EMBL" id="PQM47184.1"/>
    </source>
</evidence>
<dbReference type="SUPFAM" id="SSF56214">
    <property type="entry name" value="4'-phosphopantetheinyl transferase"/>
    <property type="match status" value="1"/>
</dbReference>
<dbReference type="RefSeq" id="WP_071025997.1">
    <property type="nucleotide sequence ID" value="NZ_MLQM01000053.1"/>
</dbReference>
<feature type="binding site" evidence="2">
    <location>
        <position position="46"/>
    </location>
    <ligand>
        <name>CoA</name>
        <dbReference type="ChEBI" id="CHEBI:57287"/>
    </ligand>
</feature>
<keyword evidence="3" id="KW-0479">Metal-binding</keyword>
<evidence type="ECO:0000256" key="2">
    <source>
        <dbReference type="PIRSR" id="PIRSR603542-1"/>
    </source>
</evidence>
<proteinExistence type="predicted"/>
<evidence type="ECO:0000256" key="1">
    <source>
        <dbReference type="ARBA" id="ARBA00022679"/>
    </source>
</evidence>
<comment type="cofactor">
    <cofactor evidence="3">
        <name>Mg(2+)</name>
        <dbReference type="ChEBI" id="CHEBI:18420"/>
    </cofactor>
</comment>
<dbReference type="GO" id="GO:0000287">
    <property type="term" value="F:magnesium ion binding"/>
    <property type="evidence" value="ECO:0007669"/>
    <property type="project" value="InterPro"/>
</dbReference>
<evidence type="ECO:0000259" key="5">
    <source>
        <dbReference type="Pfam" id="PF17837"/>
    </source>
</evidence>
<dbReference type="PRINTS" id="PR01399">
    <property type="entry name" value="ENTSNTHTASED"/>
</dbReference>
<organism evidence="6 8">
    <name type="scientific">Mycobacterium talmoniae</name>
    <dbReference type="NCBI Taxonomy" id="1858794"/>
    <lineage>
        <taxon>Bacteria</taxon>
        <taxon>Bacillati</taxon>
        <taxon>Actinomycetota</taxon>
        <taxon>Actinomycetes</taxon>
        <taxon>Mycobacteriales</taxon>
        <taxon>Mycobacteriaceae</taxon>
        <taxon>Mycobacterium</taxon>
    </lineage>
</organism>
<feature type="binding site" evidence="2">
    <location>
        <position position="154"/>
    </location>
    <ligand>
        <name>CoA</name>
        <dbReference type="ChEBI" id="CHEBI:57287"/>
    </ligand>
</feature>
<keyword evidence="3" id="KW-0460">Magnesium</keyword>
<feature type="binding site" evidence="3">
    <location>
        <position position="112"/>
    </location>
    <ligand>
        <name>Mg(2+)</name>
        <dbReference type="ChEBI" id="CHEBI:18420"/>
    </ligand>
</feature>
<dbReference type="PANTHER" id="PTHR38096:SF1">
    <property type="entry name" value="ENTEROBACTIN SYNTHASE COMPONENT D"/>
    <property type="match status" value="1"/>
</dbReference>
<reference evidence="7 9" key="2">
    <citation type="journal article" date="2017" name="Int. J. Syst. Evol. Microbiol.">
        <title>Mycobacterium talmoniae sp. nov., a slowly growing mycobacterium isolated from human respiratory samples.</title>
        <authorList>
            <person name="Davidson R.M."/>
            <person name="DeGroote M.A."/>
            <person name="Marola J.L."/>
            <person name="Buss S."/>
            <person name="Jones V."/>
            <person name="McNeil M.R."/>
            <person name="Freifeld A.G."/>
            <person name="Elaine Epperson L."/>
            <person name="Hasan N.A."/>
            <person name="Jackson M."/>
            <person name="Iwen P.C."/>
            <person name="Salfinger M."/>
            <person name="Strong M."/>
        </authorList>
    </citation>
    <scope>NUCLEOTIDE SEQUENCE [LARGE SCALE GENOMIC DNA]</scope>
    <source>
        <strain evidence="7 9">ATCC BAA-2683</strain>
    </source>
</reference>
<evidence type="ECO:0000313" key="9">
    <source>
        <dbReference type="Proteomes" id="UP000238296"/>
    </source>
</evidence>
<dbReference type="Pfam" id="PF17837">
    <property type="entry name" value="4PPT_N"/>
    <property type="match status" value="1"/>
</dbReference>
<dbReference type="PANTHER" id="PTHR38096">
    <property type="entry name" value="ENTEROBACTIN SYNTHASE COMPONENT D"/>
    <property type="match status" value="1"/>
</dbReference>
<dbReference type="Pfam" id="PF01648">
    <property type="entry name" value="ACPS"/>
    <property type="match status" value="1"/>
</dbReference>
<dbReference type="GO" id="GO:0005886">
    <property type="term" value="C:plasma membrane"/>
    <property type="evidence" value="ECO:0007669"/>
    <property type="project" value="TreeGrafter"/>
</dbReference>
<dbReference type="EMBL" id="MLQM01000053">
    <property type="protein sequence ID" value="OHV04033.1"/>
    <property type="molecule type" value="Genomic_DNA"/>
</dbReference>
<dbReference type="GO" id="GO:0009366">
    <property type="term" value="C:enterobactin synthetase complex"/>
    <property type="evidence" value="ECO:0007669"/>
    <property type="project" value="InterPro"/>
</dbReference>
<dbReference type="EMBL" id="PPEA01000378">
    <property type="protein sequence ID" value="PQM47184.1"/>
    <property type="molecule type" value="Genomic_DNA"/>
</dbReference>
<feature type="domain" description="4'-phosphopantetheinyl transferase" evidence="4">
    <location>
        <begin position="108"/>
        <end position="178"/>
    </location>
</feature>
<protein>
    <submittedName>
        <fullName evidence="6 7">4'-phosphopantetheinyl transferase</fullName>
        <ecNumber evidence="7">2.7.8.7</ecNumber>
    </submittedName>
</protein>
<feature type="binding site" evidence="2">
    <location>
        <position position="54"/>
    </location>
    <ligand>
        <name>CoA</name>
        <dbReference type="ChEBI" id="CHEBI:57287"/>
    </ligand>
</feature>
<dbReference type="InterPro" id="IPR003542">
    <property type="entry name" value="Enbac_synth_compD-like"/>
</dbReference>
<accession>A0A1S1NEC9</accession>
<feature type="binding site" evidence="3">
    <location>
        <position position="113"/>
    </location>
    <ligand>
        <name>Mg(2+)</name>
        <dbReference type="ChEBI" id="CHEBI:18420"/>
    </ligand>
</feature>
<dbReference type="GO" id="GO:0008897">
    <property type="term" value="F:holo-[acyl-carrier-protein] synthase activity"/>
    <property type="evidence" value="ECO:0007669"/>
    <property type="project" value="UniProtKB-EC"/>
</dbReference>
<keyword evidence="8" id="KW-1185">Reference proteome</keyword>
<feature type="domain" description="4'-phosphopantetheinyl transferase N-terminal" evidence="5">
    <location>
        <begin position="34"/>
        <end position="100"/>
    </location>
</feature>
<comment type="caution">
    <text evidence="6">The sequence shown here is derived from an EMBL/GenBank/DDBJ whole genome shotgun (WGS) entry which is preliminary data.</text>
</comment>
<keyword evidence="1 6" id="KW-0808">Transferase</keyword>
<name>A0A1S1NEC9_9MYCO</name>
<evidence type="ECO:0000313" key="6">
    <source>
        <dbReference type="EMBL" id="OHV04033.1"/>
    </source>
</evidence>
<sequence>MSALLDAVLPQRGPGELAAVERCDDPPGLTPLPEEEPLIAKSVAKRRNEFVTVRYCARLALQQLGEPPVPILKGEKGEPRWPDGVVGSLTHTAGFRGAVVGRVPAVRSVGIDAEPHDVLPNGVLDAVSLPVERTELAALPASLHWDRILFCAKEATYKVWFPLTQRWLGFEDAHITFSISRERACPRPDTPADDPEPRTLVAGGEFVSQILIDPAARSGPPLTTLRGRWAVADGLVLTAIVL</sequence>
<dbReference type="InterPro" id="IPR041354">
    <property type="entry name" value="4PPT_N"/>
</dbReference>